<proteinExistence type="predicted"/>
<dbReference type="HOGENOM" id="CLU_057547_4_2_1"/>
<reference evidence="1" key="1">
    <citation type="journal article" date="2014" name="PLoS Genet.">
        <title>Signature Gene Expression Reveals Novel Clues to the Molecular Mechanisms of Dimorphic Transition in Penicillium marneffei.</title>
        <authorList>
            <person name="Yang E."/>
            <person name="Wang G."/>
            <person name="Cai J."/>
            <person name="Woo P.C."/>
            <person name="Lau S.K."/>
            <person name="Yuen K.-Y."/>
            <person name="Chow W.-N."/>
            <person name="Lin X."/>
        </authorList>
    </citation>
    <scope>NUCLEOTIDE SEQUENCE [LARGE SCALE GENOMIC DNA]</scope>
    <source>
        <strain evidence="1">PM1</strain>
    </source>
</reference>
<accession>A0A093XHI4</accession>
<comment type="caution">
    <text evidence="1">The sequence shown here is derived from an EMBL/GenBank/DDBJ whole genome shotgun (WGS) entry which is preliminary data.</text>
</comment>
<sequence>MANKTTFYFYAPTWDYPPPPLGPLKLGTVFSNLKRPAESTLYTAQLPTSSATADNGGDSPAPYSTYKKDVELSTEKLRQGRFAILTQFLSVLGVGVDLGVDWDLNDDETLHFDTITTTQFHPSASYIQTHCVDASAQVQRWFERSRFKKPLYLITGIKIVSGDKSAETKTARGGGGDVSVNVDGTVWSAGAVPLGGGPSVEVHQTEKKGVKWGNGGDFVLAFRVKRFMGAVLGYDNAKEVEKNHALFVEEEDEFEIEGENPDWEGVRVSEGDEDVFVAVPRVHENED</sequence>
<organism evidence="1">
    <name type="scientific">Talaromyces marneffei PM1</name>
    <dbReference type="NCBI Taxonomy" id="1077442"/>
    <lineage>
        <taxon>Eukaryota</taxon>
        <taxon>Fungi</taxon>
        <taxon>Dikarya</taxon>
        <taxon>Ascomycota</taxon>
        <taxon>Pezizomycotina</taxon>
        <taxon>Eurotiomycetes</taxon>
        <taxon>Eurotiomycetidae</taxon>
        <taxon>Eurotiales</taxon>
        <taxon>Trichocomaceae</taxon>
        <taxon>Talaromyces</taxon>
        <taxon>Talaromyces sect. Talaromyces</taxon>
    </lineage>
</organism>
<dbReference type="EMBL" id="JPOX01000027">
    <property type="protein sequence ID" value="KFX44678.1"/>
    <property type="molecule type" value="Genomic_DNA"/>
</dbReference>
<evidence type="ECO:0000313" key="1">
    <source>
        <dbReference type="EMBL" id="KFX44678.1"/>
    </source>
</evidence>
<gene>
    <name evidence="1" type="ORF">GQ26_0271030</name>
</gene>
<dbReference type="eggNOG" id="ENOG502SRWX">
    <property type="taxonomic scope" value="Eukaryota"/>
</dbReference>
<name>A0A093XHI4_TALMA</name>
<protein>
    <submittedName>
        <fullName evidence="1">Uncharacterized protein</fullName>
    </submittedName>
</protein>
<dbReference type="AlphaFoldDB" id="A0A093XHI4"/>